<dbReference type="Proteomes" id="UP000257016">
    <property type="component" value="Unassembled WGS sequence"/>
</dbReference>
<gene>
    <name evidence="1" type="ORF">CBM2586_B10213</name>
</gene>
<accession>A0A375C900</accession>
<proteinExistence type="predicted"/>
<evidence type="ECO:0000313" key="1">
    <source>
        <dbReference type="EMBL" id="SOY65618.1"/>
    </source>
</evidence>
<organism evidence="1">
    <name type="scientific">Cupriavidus taiwanensis</name>
    <dbReference type="NCBI Taxonomy" id="164546"/>
    <lineage>
        <taxon>Bacteria</taxon>
        <taxon>Pseudomonadati</taxon>
        <taxon>Pseudomonadota</taxon>
        <taxon>Betaproteobacteria</taxon>
        <taxon>Burkholderiales</taxon>
        <taxon>Burkholderiaceae</taxon>
        <taxon>Cupriavidus</taxon>
    </lineage>
</organism>
<comment type="caution">
    <text evidence="1">The sequence shown here is derived from an EMBL/GenBank/DDBJ whole genome shotgun (WGS) entry which is preliminary data.</text>
</comment>
<dbReference type="AlphaFoldDB" id="A0A375C900"/>
<reference evidence="1" key="1">
    <citation type="submission" date="2018-01" db="EMBL/GenBank/DDBJ databases">
        <authorList>
            <person name="Clerissi C."/>
        </authorList>
    </citation>
    <scope>NUCLEOTIDE SEQUENCE</scope>
    <source>
        <strain evidence="1">Cupriavidus taiwanensis LMG 19430</strain>
    </source>
</reference>
<protein>
    <submittedName>
        <fullName evidence="1">Uncharacterized protein</fullName>
    </submittedName>
</protein>
<dbReference type="EMBL" id="OFSN01000015">
    <property type="protein sequence ID" value="SOY65618.1"/>
    <property type="molecule type" value="Genomic_DNA"/>
</dbReference>
<name>A0A375C900_9BURK</name>
<sequence length="44" mass="4965">MYPINQIIAGWLSLLFCAVPEPDYMGHWMAQTMRSDVLPNIAGI</sequence>